<evidence type="ECO:0000256" key="5">
    <source>
        <dbReference type="ARBA" id="ARBA00023242"/>
    </source>
</evidence>
<evidence type="ECO:0000313" key="8">
    <source>
        <dbReference type="EMBL" id="KIW43595.1"/>
    </source>
</evidence>
<dbReference type="GO" id="GO:0005634">
    <property type="term" value="C:nucleus"/>
    <property type="evidence" value="ECO:0007669"/>
    <property type="project" value="UniProtKB-SubCell"/>
</dbReference>
<keyword evidence="3" id="KW-0238">DNA-binding</keyword>
<dbReference type="PANTHER" id="PTHR31845">
    <property type="entry name" value="FINGER DOMAIN PROTEIN, PUTATIVE-RELATED"/>
    <property type="match status" value="1"/>
</dbReference>
<evidence type="ECO:0000259" key="7">
    <source>
        <dbReference type="PROSITE" id="PS00463"/>
    </source>
</evidence>
<dbReference type="GO" id="GO:0008270">
    <property type="term" value="F:zinc ion binding"/>
    <property type="evidence" value="ECO:0007669"/>
    <property type="project" value="InterPro"/>
</dbReference>
<keyword evidence="2" id="KW-0805">Transcription regulation</keyword>
<accession>A0A0D2DMD2</accession>
<evidence type="ECO:0000256" key="4">
    <source>
        <dbReference type="ARBA" id="ARBA00023163"/>
    </source>
</evidence>
<dbReference type="PROSITE" id="PS00463">
    <property type="entry name" value="ZN2_CY6_FUNGAL_1"/>
    <property type="match status" value="1"/>
</dbReference>
<dbReference type="AlphaFoldDB" id="A0A0D2DMD2"/>
<dbReference type="GO" id="GO:0000981">
    <property type="term" value="F:DNA-binding transcription factor activity, RNA polymerase II-specific"/>
    <property type="evidence" value="ECO:0007669"/>
    <property type="project" value="InterPro"/>
</dbReference>
<dbReference type="VEuPathDB" id="FungiDB:PV06_04682"/>
<keyword evidence="9" id="KW-1185">Reference proteome</keyword>
<comment type="subcellular location">
    <subcellularLocation>
        <location evidence="1">Nucleus</location>
    </subcellularLocation>
</comment>
<reference evidence="8 9" key="1">
    <citation type="submission" date="2015-01" db="EMBL/GenBank/DDBJ databases">
        <title>The Genome Sequence of Exophiala oligosperma CBS72588.</title>
        <authorList>
            <consortium name="The Broad Institute Genomics Platform"/>
            <person name="Cuomo C."/>
            <person name="de Hoog S."/>
            <person name="Gorbushina A."/>
            <person name="Stielow B."/>
            <person name="Teixiera M."/>
            <person name="Abouelleil A."/>
            <person name="Chapman S.B."/>
            <person name="Priest M."/>
            <person name="Young S.K."/>
            <person name="Wortman J."/>
            <person name="Nusbaum C."/>
            <person name="Birren B."/>
        </authorList>
    </citation>
    <scope>NUCLEOTIDE SEQUENCE [LARGE SCALE GENOMIC DNA]</scope>
    <source>
        <strain evidence="8 9">CBS 72588</strain>
    </source>
</reference>
<evidence type="ECO:0000256" key="6">
    <source>
        <dbReference type="SAM" id="MobiDB-lite"/>
    </source>
</evidence>
<dbReference type="EMBL" id="KN847335">
    <property type="protein sequence ID" value="KIW43595.1"/>
    <property type="molecule type" value="Genomic_DNA"/>
</dbReference>
<dbReference type="RefSeq" id="XP_016263811.1">
    <property type="nucleotide sequence ID" value="XM_016405605.1"/>
</dbReference>
<dbReference type="PANTHER" id="PTHR31845:SF32">
    <property type="entry name" value="MISCELLANEOUS ZN(II)2CYS6 TRANSCRIPTION FACTOR (EUROFUNG)-RELATED"/>
    <property type="match status" value="1"/>
</dbReference>
<name>A0A0D2DMD2_9EURO</name>
<dbReference type="GO" id="GO:0000976">
    <property type="term" value="F:transcription cis-regulatory region binding"/>
    <property type="evidence" value="ECO:0007669"/>
    <property type="project" value="TreeGrafter"/>
</dbReference>
<evidence type="ECO:0000256" key="3">
    <source>
        <dbReference type="ARBA" id="ARBA00023125"/>
    </source>
</evidence>
<feature type="region of interest" description="Disordered" evidence="6">
    <location>
        <begin position="102"/>
        <end position="132"/>
    </location>
</feature>
<proteinExistence type="predicted"/>
<feature type="domain" description="Zn(2)-C6 fungal-type" evidence="7">
    <location>
        <begin position="37"/>
        <end position="67"/>
    </location>
</feature>
<dbReference type="HOGENOM" id="CLU_006524_7_0_1"/>
<dbReference type="InterPro" id="IPR001138">
    <property type="entry name" value="Zn2Cys6_DnaBD"/>
</dbReference>
<dbReference type="OrthoDB" id="4119599at2759"/>
<evidence type="ECO:0000256" key="1">
    <source>
        <dbReference type="ARBA" id="ARBA00004123"/>
    </source>
</evidence>
<evidence type="ECO:0000313" key="9">
    <source>
        <dbReference type="Proteomes" id="UP000053342"/>
    </source>
</evidence>
<dbReference type="InterPro" id="IPR051089">
    <property type="entry name" value="prtT"/>
</dbReference>
<keyword evidence="5" id="KW-0539">Nucleus</keyword>
<dbReference type="STRING" id="215243.A0A0D2DMD2"/>
<keyword evidence="4" id="KW-0804">Transcription</keyword>
<dbReference type="GeneID" id="27356756"/>
<sequence>MSNSDFFSTFQTRAMTSINSSPPSQSSVVKPTAYGQSCTNCAKSKCKCLRRPGRAECERCYRLHKQCRASDSTRKRRADRNAASRITLLEDRLEEVTSLLRSVTQSSSDGPLTRDSAFGPSAPESVGSISASRDNDVSGFVVTSAATLTPESMMLAVDEDPNLPFEEAEKCFDMFKKQMLGSFAFIHLPNDMNASRLRQHRPFLSLCIVAVAIKATSKKMSLFREIRRTVAQRMMIDNASEPNIDLLLGLLTYLAWGNEQLLSKSPKLLSRFTHMAMTIVFDLRLNKPLHLNPNLLPKQGDASDRAHQLTGRADARPTLEERRAVLGCFVMSSTVATYLTNIDAMQWTEYMEQCVQVLNDNKEGPLDDLFLAQVRFQQLSQSLPPAAWCYEDLARLDSKVPVAFYFKALESNVQRTMAAIPPQAQQDGVVLAAKYYAQLSICEMALSQLTSTHFNVGFQPLDALYSCLNTVKLAFDQFFQIPFSEYVGVSFPIFTQFSRSVVVLYKLSVLEHPSWDVGLVRSTVDLNRILDRLLSNVEQARHVGFDETDDNIATRTIKIFTAVRLWCGSKLGASAGLGLDPNMDPGGEYGAFEDSSAFEALDDVWLREILSSWSD</sequence>
<dbReference type="Proteomes" id="UP000053342">
    <property type="component" value="Unassembled WGS sequence"/>
</dbReference>
<protein>
    <recommendedName>
        <fullName evidence="7">Zn(2)-C6 fungal-type domain-containing protein</fullName>
    </recommendedName>
</protein>
<dbReference type="Gene3D" id="4.10.240.10">
    <property type="entry name" value="Zn(2)-C6 fungal-type DNA-binding domain"/>
    <property type="match status" value="1"/>
</dbReference>
<gene>
    <name evidence="8" type="ORF">PV06_04682</name>
</gene>
<evidence type="ECO:0000256" key="2">
    <source>
        <dbReference type="ARBA" id="ARBA00023015"/>
    </source>
</evidence>
<organism evidence="8 9">
    <name type="scientific">Exophiala oligosperma</name>
    <dbReference type="NCBI Taxonomy" id="215243"/>
    <lineage>
        <taxon>Eukaryota</taxon>
        <taxon>Fungi</taxon>
        <taxon>Dikarya</taxon>
        <taxon>Ascomycota</taxon>
        <taxon>Pezizomycotina</taxon>
        <taxon>Eurotiomycetes</taxon>
        <taxon>Chaetothyriomycetidae</taxon>
        <taxon>Chaetothyriales</taxon>
        <taxon>Herpotrichiellaceae</taxon>
        <taxon>Exophiala</taxon>
    </lineage>
</organism>
<dbReference type="InterPro" id="IPR036864">
    <property type="entry name" value="Zn2-C6_fun-type_DNA-bd_sf"/>
</dbReference>